<accession>A0A7J7DLS2</accession>
<keyword evidence="2 3" id="KW-0802">TPR repeat</keyword>
<dbReference type="EMBL" id="JAAARO010000006">
    <property type="protein sequence ID" value="KAF5747268.1"/>
    <property type="molecule type" value="Genomic_DNA"/>
</dbReference>
<dbReference type="InParanoid" id="A0A7J7DLS2"/>
<dbReference type="GO" id="GO:0006401">
    <property type="term" value="P:RNA catabolic process"/>
    <property type="evidence" value="ECO:0007669"/>
    <property type="project" value="InterPro"/>
</dbReference>
<dbReference type="GO" id="GO:0055087">
    <property type="term" value="C:Ski complex"/>
    <property type="evidence" value="ECO:0007669"/>
    <property type="project" value="InterPro"/>
</dbReference>
<feature type="repeat" description="TPR" evidence="3">
    <location>
        <begin position="200"/>
        <end position="233"/>
    </location>
</feature>
<dbReference type="InterPro" id="IPR039226">
    <property type="entry name" value="Ski3/TTC37"/>
</dbReference>
<feature type="repeat" description="TPR" evidence="3">
    <location>
        <begin position="132"/>
        <end position="165"/>
    </location>
</feature>
<dbReference type="PROSITE" id="PS50206">
    <property type="entry name" value="RHODANESE_3"/>
    <property type="match status" value="1"/>
</dbReference>
<evidence type="ECO:0000313" key="6">
    <source>
        <dbReference type="Proteomes" id="UP000593562"/>
    </source>
</evidence>
<protein>
    <submittedName>
        <fullName evidence="5">Tetratricopeptide repeat protein 37-like</fullName>
    </submittedName>
</protein>
<evidence type="ECO:0000256" key="3">
    <source>
        <dbReference type="PROSITE-ProRule" id="PRU00339"/>
    </source>
</evidence>
<evidence type="ECO:0000313" key="5">
    <source>
        <dbReference type="EMBL" id="KAF5747268.1"/>
    </source>
</evidence>
<dbReference type="PROSITE" id="PS50005">
    <property type="entry name" value="TPR"/>
    <property type="match status" value="4"/>
</dbReference>
<feature type="repeat" description="TPR" evidence="3">
    <location>
        <begin position="424"/>
        <end position="457"/>
    </location>
</feature>
<dbReference type="SMART" id="SM00028">
    <property type="entry name" value="TPR"/>
    <property type="match status" value="5"/>
</dbReference>
<name>A0A7J7DLS2_TRIWF</name>
<evidence type="ECO:0000259" key="4">
    <source>
        <dbReference type="PROSITE" id="PS50206"/>
    </source>
</evidence>
<dbReference type="InterPro" id="IPR019734">
    <property type="entry name" value="TPR_rpt"/>
</dbReference>
<dbReference type="InterPro" id="IPR011990">
    <property type="entry name" value="TPR-like_helical_dom_sf"/>
</dbReference>
<dbReference type="AlphaFoldDB" id="A0A7J7DLS2"/>
<feature type="domain" description="Rhodanese" evidence="4">
    <location>
        <begin position="100"/>
        <end position="157"/>
    </location>
</feature>
<dbReference type="FunCoup" id="A0A7J7DLS2">
    <property type="interactions" value="3373"/>
</dbReference>
<dbReference type="Pfam" id="PF13414">
    <property type="entry name" value="TPR_11"/>
    <property type="match status" value="1"/>
</dbReference>
<organism evidence="5 6">
    <name type="scientific">Tripterygium wilfordii</name>
    <name type="common">Thunder God vine</name>
    <dbReference type="NCBI Taxonomy" id="458696"/>
    <lineage>
        <taxon>Eukaryota</taxon>
        <taxon>Viridiplantae</taxon>
        <taxon>Streptophyta</taxon>
        <taxon>Embryophyta</taxon>
        <taxon>Tracheophyta</taxon>
        <taxon>Spermatophyta</taxon>
        <taxon>Magnoliopsida</taxon>
        <taxon>eudicotyledons</taxon>
        <taxon>Gunneridae</taxon>
        <taxon>Pentapetalae</taxon>
        <taxon>rosids</taxon>
        <taxon>fabids</taxon>
        <taxon>Celastrales</taxon>
        <taxon>Celastraceae</taxon>
        <taxon>Tripterygium</taxon>
    </lineage>
</organism>
<dbReference type="PANTHER" id="PTHR15704:SF7">
    <property type="entry name" value="SUPERKILLER COMPLEX PROTEIN 3"/>
    <property type="match status" value="1"/>
</dbReference>
<feature type="repeat" description="TPR" evidence="3">
    <location>
        <begin position="166"/>
        <end position="199"/>
    </location>
</feature>
<dbReference type="Gene3D" id="1.25.40.10">
    <property type="entry name" value="Tetratricopeptide repeat domain"/>
    <property type="match status" value="3"/>
</dbReference>
<sequence>MMEIKDEFNDIRLKQFMELLEVNPNDASSQFDLGEYLWGKGGEFKEKAAEHFVLTVKLNPQNAVAFRYLGHYYRTVSIDYQRALKCYQRAVTLVPDDSDSGEALCNLLDQGGKETLVMAVCREACDKSPRAFWAFRRLGYSLVRQNKWSEAVQSLQHAIRGYPTSAESWEALGLAYQRLGMFTAASKSYGRAIELEDTRIFSLVESGNIFLMLGFFRKGVEQFVQALKISPENVDAHYGLASGFLFLSKECINSGAFRWGASVLEDARKVANQIIHRAGNMSCAWKLHGDIQLAYAKAFPWTKEGQNTESDVKSFTASIFSWKQTCHFAAISARTSYQRALHLAPWQANIYADIAMASDFVSSFKESHGQELKPWQLPEKMALGSLLLEGDNCEFWVALACLSSDCALRQHALIRGLQLDVSLSIAWAYLGLLYREEGEKKLARQAFDYARSIDPSLALPWAGMSADSNARESTPDEAFESCLQAVQILPLAEFQIGLAKLAFLSGHLSSPQVYGAVQQAVQRAPQHPESHNLNGLVCEARFEYQAAIASYRLARCAITHSPGTSSKSYLRDIAANLARALCHAGNSFEAVQECEELKKQGMLDMGGLQVYAFSLWKQGNHDLALSVLRDLAASVSTLERASVASSVSFICRLLYRISGKDSAITSILKMPMDLFLNSKMSFIVSAIHALDQNNRLESVVSSSRKFLKSQTEITEMHYLIALGKLIKPGSEHFLGFNGGVSHLRKVLHMYPNSNLIRNLLGYLLLSREEWKDAHVANRCCHIDAHGSSNKEGLKSACEIMGAGAVACYVNGNSNLRLSFPTCSCQCLNGPGAVQELQKYLHREPWNHNARYLLILNLLQKAREERFPRHICVVLERLIVVALSNEFYSGKEMYHQYQKFQLLLCASEISLQIGNQADSINHAKQASGLLVPDSYHFFVHLLLCRAYAAEGNRIKLQEEYMKCLEVKTDYHIGWVCLKIVESQYEVQTDANILELSFKECSKLRIRSWDMWMGVFNLVLGLMSMRNQDFLTAEQLLAQACSLVGYESCHCLCHGAICMELARQFSSMRFLSLALGSLTKAQENSPIPLPVVSVLLAQVVGSLGLKAKWEKNLHLEWFSWAPEMRPAEVYFLMHLLAKESKGKADHPSNVESCQSPEKWVIRAIHTNPSCIRYWKALQKLLEE</sequence>
<keyword evidence="6" id="KW-1185">Reference proteome</keyword>
<reference evidence="5 6" key="1">
    <citation type="journal article" date="2020" name="Nat. Commun.">
        <title>Genome of Tripterygium wilfordii and identification of cytochrome P450 involved in triptolide biosynthesis.</title>
        <authorList>
            <person name="Tu L."/>
            <person name="Su P."/>
            <person name="Zhang Z."/>
            <person name="Gao L."/>
            <person name="Wang J."/>
            <person name="Hu T."/>
            <person name="Zhou J."/>
            <person name="Zhang Y."/>
            <person name="Zhao Y."/>
            <person name="Liu Y."/>
            <person name="Song Y."/>
            <person name="Tong Y."/>
            <person name="Lu Y."/>
            <person name="Yang J."/>
            <person name="Xu C."/>
            <person name="Jia M."/>
            <person name="Peters R.J."/>
            <person name="Huang L."/>
            <person name="Gao W."/>
        </authorList>
    </citation>
    <scope>NUCLEOTIDE SEQUENCE [LARGE SCALE GENOMIC DNA]</scope>
    <source>
        <strain evidence="6">cv. XIE 37</strain>
        <tissue evidence="5">Leaf</tissue>
    </source>
</reference>
<gene>
    <name evidence="5" type="ORF">HS088_TW06G01449</name>
</gene>
<dbReference type="SUPFAM" id="SSF48452">
    <property type="entry name" value="TPR-like"/>
    <property type="match status" value="4"/>
</dbReference>
<keyword evidence="1" id="KW-0677">Repeat</keyword>
<evidence type="ECO:0000256" key="1">
    <source>
        <dbReference type="ARBA" id="ARBA00022737"/>
    </source>
</evidence>
<comment type="caution">
    <text evidence="5">The sequence shown here is derived from an EMBL/GenBank/DDBJ whole genome shotgun (WGS) entry which is preliminary data.</text>
</comment>
<proteinExistence type="predicted"/>
<dbReference type="InterPro" id="IPR001763">
    <property type="entry name" value="Rhodanese-like_dom"/>
</dbReference>
<dbReference type="OrthoDB" id="421075at2759"/>
<dbReference type="PANTHER" id="PTHR15704">
    <property type="entry name" value="SUPERKILLER 3 PROTEIN-RELATED"/>
    <property type="match status" value="1"/>
</dbReference>
<evidence type="ECO:0000256" key="2">
    <source>
        <dbReference type="ARBA" id="ARBA00022803"/>
    </source>
</evidence>
<dbReference type="Proteomes" id="UP000593562">
    <property type="component" value="Unassembled WGS sequence"/>
</dbReference>